<evidence type="ECO:0008006" key="4">
    <source>
        <dbReference type="Google" id="ProtNLM"/>
    </source>
</evidence>
<feature type="transmembrane region" description="Helical" evidence="1">
    <location>
        <begin position="142"/>
        <end position="166"/>
    </location>
</feature>
<evidence type="ECO:0000313" key="2">
    <source>
        <dbReference type="EMBL" id="MBZ5740475.1"/>
    </source>
</evidence>
<keyword evidence="3" id="KW-1185">Reference proteome</keyword>
<dbReference type="Proteomes" id="UP000780875">
    <property type="component" value="Unassembled WGS sequence"/>
</dbReference>
<keyword evidence="1" id="KW-0812">Transmembrane</keyword>
<name>A0ABS7UI29_9ACTN</name>
<proteinExistence type="predicted"/>
<evidence type="ECO:0000256" key="1">
    <source>
        <dbReference type="SAM" id="Phobius"/>
    </source>
</evidence>
<accession>A0ABS7UI29</accession>
<gene>
    <name evidence="2" type="ORF">K8U61_20040</name>
</gene>
<feature type="transmembrane region" description="Helical" evidence="1">
    <location>
        <begin position="15"/>
        <end position="37"/>
    </location>
</feature>
<comment type="caution">
    <text evidence="2">The sequence shown here is derived from an EMBL/GenBank/DDBJ whole genome shotgun (WGS) entry which is preliminary data.</text>
</comment>
<organism evidence="2 3">
    <name type="scientific">Nocardioides mangrovi</name>
    <dbReference type="NCBI Taxonomy" id="2874580"/>
    <lineage>
        <taxon>Bacteria</taxon>
        <taxon>Bacillati</taxon>
        <taxon>Actinomycetota</taxon>
        <taxon>Actinomycetes</taxon>
        <taxon>Propionibacteriales</taxon>
        <taxon>Nocardioidaceae</taxon>
        <taxon>Nocardioides</taxon>
    </lineage>
</organism>
<dbReference type="EMBL" id="JAIQZJ010000014">
    <property type="protein sequence ID" value="MBZ5740475.1"/>
    <property type="molecule type" value="Genomic_DNA"/>
</dbReference>
<keyword evidence="1" id="KW-0472">Membrane</keyword>
<evidence type="ECO:0000313" key="3">
    <source>
        <dbReference type="Proteomes" id="UP000780875"/>
    </source>
</evidence>
<feature type="transmembrane region" description="Helical" evidence="1">
    <location>
        <begin position="234"/>
        <end position="256"/>
    </location>
</feature>
<dbReference type="RefSeq" id="WP_224124835.1">
    <property type="nucleotide sequence ID" value="NZ_JAIQZJ010000014.1"/>
</dbReference>
<protein>
    <recommendedName>
        <fullName evidence="4">ABC transporter permease</fullName>
    </recommendedName>
</protein>
<feature type="transmembrane region" description="Helical" evidence="1">
    <location>
        <begin position="291"/>
        <end position="310"/>
    </location>
</feature>
<feature type="transmembrane region" description="Helical" evidence="1">
    <location>
        <begin position="202"/>
        <end position="227"/>
    </location>
</feature>
<sequence>MSSHPETAAPRSRPAAALVIGVLAGAIVAVVALAFLWPVATSETGGLPVGVVGGSLPTGADLPVDATSYDTRDDAVAAIREREVYGAYVLGGATPEVLVASANGSATVSVVEGVGRQLAAATGGQPTVTDVVPLSDDDPTGAGLSAMGFPLVLGGIVGGVVVSLLVAGVTRRLLALVVYAVAGGLLVAVVTGPLLGILGGHFWLEALAIGAGMLGTASTVVGLNALLGAPGIGVGAVLTMLVGNPISGASMPYQFITGPWGSIGQYFVPGAAASLVREVNYFPDASSLHEWVVLLAWIGAGVLLSVLGHFRSSTPVHLPEGELEHPHGAHAAVR</sequence>
<keyword evidence="1" id="KW-1133">Transmembrane helix</keyword>
<reference evidence="2 3" key="1">
    <citation type="submission" date="2021-09" db="EMBL/GenBank/DDBJ databases">
        <title>Whole genome sequence of Nocardioides sp. GBK3QG-3.</title>
        <authorList>
            <person name="Tuo L."/>
        </authorList>
    </citation>
    <scope>NUCLEOTIDE SEQUENCE [LARGE SCALE GENOMIC DNA]</scope>
    <source>
        <strain evidence="2 3">GBK3QG-3</strain>
    </source>
</reference>
<feature type="transmembrane region" description="Helical" evidence="1">
    <location>
        <begin position="173"/>
        <end position="196"/>
    </location>
</feature>